<evidence type="ECO:0000256" key="4">
    <source>
        <dbReference type="SAM" id="Phobius"/>
    </source>
</evidence>
<comment type="caution">
    <text evidence="7">The sequence shown here is derived from an EMBL/GenBank/DDBJ whole genome shotgun (WGS) entry which is preliminary data.</text>
</comment>
<dbReference type="CDD" id="cd06225">
    <property type="entry name" value="HAMP"/>
    <property type="match status" value="1"/>
</dbReference>
<dbReference type="PROSITE" id="PS50885">
    <property type="entry name" value="HAMP"/>
    <property type="match status" value="1"/>
</dbReference>
<protein>
    <submittedName>
        <fullName evidence="7">Methyl-accepting chemotaxis protein IV</fullName>
    </submittedName>
</protein>
<dbReference type="InterPro" id="IPR004090">
    <property type="entry name" value="Chemotax_Me-accpt_rcpt"/>
</dbReference>
<organism evidence="7 8">
    <name type="scientific">Clostridium puniceum</name>
    <dbReference type="NCBI Taxonomy" id="29367"/>
    <lineage>
        <taxon>Bacteria</taxon>
        <taxon>Bacillati</taxon>
        <taxon>Bacillota</taxon>
        <taxon>Clostridia</taxon>
        <taxon>Eubacteriales</taxon>
        <taxon>Clostridiaceae</taxon>
        <taxon>Clostridium</taxon>
    </lineage>
</organism>
<evidence type="ECO:0000313" key="7">
    <source>
        <dbReference type="EMBL" id="OOM78495.1"/>
    </source>
</evidence>
<accession>A0A1S8TM39</accession>
<dbReference type="SMART" id="SM00304">
    <property type="entry name" value="HAMP"/>
    <property type="match status" value="1"/>
</dbReference>
<dbReference type="GO" id="GO:0004888">
    <property type="term" value="F:transmembrane signaling receptor activity"/>
    <property type="evidence" value="ECO:0007669"/>
    <property type="project" value="InterPro"/>
</dbReference>
<dbReference type="CDD" id="cd11386">
    <property type="entry name" value="MCP_signal"/>
    <property type="match status" value="1"/>
</dbReference>
<keyword evidence="8" id="KW-1185">Reference proteome</keyword>
<keyword evidence="4" id="KW-0472">Membrane</keyword>
<dbReference type="GO" id="GO:0006935">
    <property type="term" value="P:chemotaxis"/>
    <property type="evidence" value="ECO:0007669"/>
    <property type="project" value="UniProtKB-KW"/>
</dbReference>
<dbReference type="FunFam" id="1.10.287.950:FF:000001">
    <property type="entry name" value="Methyl-accepting chemotaxis sensory transducer"/>
    <property type="match status" value="1"/>
</dbReference>
<feature type="transmembrane region" description="Helical" evidence="4">
    <location>
        <begin position="194"/>
        <end position="217"/>
    </location>
</feature>
<dbReference type="PANTHER" id="PTHR43531">
    <property type="entry name" value="PROTEIN ICFG"/>
    <property type="match status" value="1"/>
</dbReference>
<dbReference type="InterPro" id="IPR004089">
    <property type="entry name" value="MCPsignal_dom"/>
</dbReference>
<keyword evidence="4" id="KW-1133">Transmembrane helix</keyword>
<comment type="similarity">
    <text evidence="2">Belongs to the methyl-accepting chemotaxis (MCP) protein family.</text>
</comment>
<dbReference type="SUPFAM" id="SSF58104">
    <property type="entry name" value="Methyl-accepting chemotaxis protein (MCP) signaling domain"/>
    <property type="match status" value="1"/>
</dbReference>
<dbReference type="InterPro" id="IPR051310">
    <property type="entry name" value="MCP_chemotaxis"/>
</dbReference>
<evidence type="ECO:0000259" key="6">
    <source>
        <dbReference type="PROSITE" id="PS50885"/>
    </source>
</evidence>
<dbReference type="AlphaFoldDB" id="A0A1S8TM39"/>
<dbReference type="PRINTS" id="PR00260">
    <property type="entry name" value="CHEMTRNSDUCR"/>
</dbReference>
<dbReference type="PROSITE" id="PS50111">
    <property type="entry name" value="CHEMOTAXIS_TRANSDUC_2"/>
    <property type="match status" value="1"/>
</dbReference>
<dbReference type="GO" id="GO:0007165">
    <property type="term" value="P:signal transduction"/>
    <property type="evidence" value="ECO:0007669"/>
    <property type="project" value="UniProtKB-KW"/>
</dbReference>
<dbReference type="RefSeq" id="WP_077847023.1">
    <property type="nucleotide sequence ID" value="NZ_LZZM01000125.1"/>
</dbReference>
<reference evidence="7 8" key="1">
    <citation type="submission" date="2016-05" db="EMBL/GenBank/DDBJ databases">
        <title>Microbial solvent formation.</title>
        <authorList>
            <person name="Poehlein A."/>
            <person name="Montoya Solano J.D."/>
            <person name="Flitsch S."/>
            <person name="Krabben P."/>
            <person name="Duerre P."/>
            <person name="Daniel R."/>
        </authorList>
    </citation>
    <scope>NUCLEOTIDE SEQUENCE [LARGE SCALE GENOMIC DNA]</scope>
    <source>
        <strain evidence="7 8">DSM 2619</strain>
    </source>
</reference>
<proteinExistence type="inferred from homology"/>
<dbReference type="PANTHER" id="PTHR43531:SF11">
    <property type="entry name" value="METHYL-ACCEPTING CHEMOTAXIS PROTEIN 3"/>
    <property type="match status" value="1"/>
</dbReference>
<dbReference type="InterPro" id="IPR003660">
    <property type="entry name" value="HAMP_dom"/>
</dbReference>
<feature type="domain" description="HAMP" evidence="6">
    <location>
        <begin position="214"/>
        <end position="266"/>
    </location>
</feature>
<dbReference type="Pfam" id="PF00672">
    <property type="entry name" value="HAMP"/>
    <property type="match status" value="1"/>
</dbReference>
<keyword evidence="3" id="KW-0807">Transducer</keyword>
<dbReference type="OrthoDB" id="9814363at2"/>
<dbReference type="Proteomes" id="UP000190890">
    <property type="component" value="Unassembled WGS sequence"/>
</dbReference>
<evidence type="ECO:0000256" key="2">
    <source>
        <dbReference type="ARBA" id="ARBA00029447"/>
    </source>
</evidence>
<dbReference type="GO" id="GO:0005886">
    <property type="term" value="C:plasma membrane"/>
    <property type="evidence" value="ECO:0007669"/>
    <property type="project" value="TreeGrafter"/>
</dbReference>
<dbReference type="Gene3D" id="6.10.340.10">
    <property type="match status" value="1"/>
</dbReference>
<dbReference type="InterPro" id="IPR024478">
    <property type="entry name" value="HlyB_4HB_MCP"/>
</dbReference>
<sequence>MKLLKNMKIKTKLILAFVIVAFISGIVGLIGITRINKTNKDYTELYENYGVAIGDIGNVSISYQRLKINLDNLILYKNSSERNEYIDKINSYDNKIKENLILFEKSIQTEEAREEFDNLKKSLDKYNIIKDKIINLVNSKKEDEALVLMSQTTTKSLSDEINNSIDKLFELKINGGNNKVKEYSSEVNLSVGRIVILVVIAMIVAIILGITICRAICKAIGNLTEVTNEISNGNLDVKIVNDSKDEIGILSEAMKKMGYRLNQVLEQISFASEQVTVGSRQMADSTVALSRGATEQASAVEELTASIDAISTKIKMNAENTKRVNDIADNTKTNAIKRNSEMKLMLEAMNEINISSKNISKIIKVIDEIAFQTNILALNAAVEAARAGKYGKGFNVVAEEVRDLAQRSARAAKETTEIIEDSIVKIVDGSKIANQTAEALDNIVKDIEEVANIIGHISEASEEQSTGILQISQGVIQISEVVQSNSATAEESAASSEELAGQAEVLKEQVNMFNLKKNVNLNFYEEFNYKKASSINKQNNLKQDSKIKELKNTPIQELVPANRTNVNVGRIILSDDEFGKY</sequence>
<evidence type="ECO:0000313" key="8">
    <source>
        <dbReference type="Proteomes" id="UP000190890"/>
    </source>
</evidence>
<dbReference type="SMART" id="SM00283">
    <property type="entry name" value="MA"/>
    <property type="match status" value="1"/>
</dbReference>
<evidence type="ECO:0000259" key="5">
    <source>
        <dbReference type="PROSITE" id="PS50111"/>
    </source>
</evidence>
<dbReference type="Gene3D" id="1.10.287.950">
    <property type="entry name" value="Methyl-accepting chemotaxis protein"/>
    <property type="match status" value="1"/>
</dbReference>
<dbReference type="STRING" id="29367.CLPUN_18570"/>
<keyword evidence="1" id="KW-0145">Chemotaxis</keyword>
<feature type="domain" description="Methyl-accepting transducer" evidence="5">
    <location>
        <begin position="271"/>
        <end position="500"/>
    </location>
</feature>
<dbReference type="EMBL" id="LZZM01000125">
    <property type="protein sequence ID" value="OOM78495.1"/>
    <property type="molecule type" value="Genomic_DNA"/>
</dbReference>
<dbReference type="Pfam" id="PF00015">
    <property type="entry name" value="MCPsignal"/>
    <property type="match status" value="1"/>
</dbReference>
<dbReference type="Pfam" id="PF12729">
    <property type="entry name" value="4HB_MCP_1"/>
    <property type="match status" value="1"/>
</dbReference>
<name>A0A1S8TM39_9CLOT</name>
<evidence type="ECO:0000256" key="3">
    <source>
        <dbReference type="PROSITE-ProRule" id="PRU00284"/>
    </source>
</evidence>
<gene>
    <name evidence="7" type="primary">tap_1</name>
    <name evidence="7" type="ORF">CLPUN_18570</name>
</gene>
<evidence type="ECO:0000256" key="1">
    <source>
        <dbReference type="ARBA" id="ARBA00022500"/>
    </source>
</evidence>
<keyword evidence="4" id="KW-0812">Transmembrane</keyword>